<keyword evidence="12" id="KW-0539">Nucleus</keyword>
<evidence type="ECO:0000256" key="16">
    <source>
        <dbReference type="SAM" id="MobiDB-lite"/>
    </source>
</evidence>
<organism evidence="20">
    <name type="scientific">Psilocybe cubensis</name>
    <name type="common">Psychedelic mushroom</name>
    <name type="synonym">Stropharia cubensis</name>
    <dbReference type="NCBI Taxonomy" id="181762"/>
    <lineage>
        <taxon>Eukaryota</taxon>
        <taxon>Fungi</taxon>
        <taxon>Dikarya</taxon>
        <taxon>Basidiomycota</taxon>
        <taxon>Agaricomycotina</taxon>
        <taxon>Agaricomycetes</taxon>
        <taxon>Agaricomycetidae</taxon>
        <taxon>Agaricales</taxon>
        <taxon>Agaricineae</taxon>
        <taxon>Strophariaceae</taxon>
        <taxon>Psilocybe</taxon>
    </lineage>
</organism>
<feature type="region of interest" description="Disordered" evidence="16">
    <location>
        <begin position="771"/>
        <end position="947"/>
    </location>
</feature>
<feature type="coiled-coil region" evidence="15">
    <location>
        <begin position="638"/>
        <end position="694"/>
    </location>
</feature>
<evidence type="ECO:0000256" key="15">
    <source>
        <dbReference type="SAM" id="Coils"/>
    </source>
</evidence>
<evidence type="ECO:0000256" key="3">
    <source>
        <dbReference type="ARBA" id="ARBA00012178"/>
    </source>
</evidence>
<dbReference type="SUPFAM" id="SSF82199">
    <property type="entry name" value="SET domain"/>
    <property type="match status" value="1"/>
</dbReference>
<dbReference type="AlphaFoldDB" id="A0A8H7XMT3"/>
<evidence type="ECO:0000256" key="7">
    <source>
        <dbReference type="ARBA" id="ARBA00022603"/>
    </source>
</evidence>
<dbReference type="EC" id="2.1.1.359" evidence="3"/>
<keyword evidence="11" id="KW-0804">Transcription</keyword>
<feature type="compositionally biased region" description="Acidic residues" evidence="16">
    <location>
        <begin position="815"/>
        <end position="831"/>
    </location>
</feature>
<keyword evidence="9" id="KW-0949">S-adenosyl-L-methionine</keyword>
<evidence type="ECO:0000256" key="4">
    <source>
        <dbReference type="ARBA" id="ARBA00018028"/>
    </source>
</evidence>
<evidence type="ECO:0000259" key="17">
    <source>
        <dbReference type="PROSITE" id="PS50280"/>
    </source>
</evidence>
<evidence type="ECO:0000256" key="10">
    <source>
        <dbReference type="ARBA" id="ARBA00023015"/>
    </source>
</evidence>
<dbReference type="GO" id="GO:0006355">
    <property type="term" value="P:regulation of DNA-templated transcription"/>
    <property type="evidence" value="ECO:0007669"/>
    <property type="project" value="InterPro"/>
</dbReference>
<keyword evidence="10" id="KW-0805">Transcription regulation</keyword>
<dbReference type="PROSITE" id="PS51568">
    <property type="entry name" value="SAM_MT43_SET2_1"/>
    <property type="match status" value="1"/>
</dbReference>
<evidence type="ECO:0000256" key="13">
    <source>
        <dbReference type="ARBA" id="ARBA00030091"/>
    </source>
</evidence>
<gene>
    <name evidence="20" type="ORF">JR316_011829</name>
</gene>
<dbReference type="InterPro" id="IPR003616">
    <property type="entry name" value="Post-SET_dom"/>
</dbReference>
<evidence type="ECO:0000256" key="11">
    <source>
        <dbReference type="ARBA" id="ARBA00023163"/>
    </source>
</evidence>
<feature type="compositionally biased region" description="Polar residues" evidence="16">
    <location>
        <begin position="13"/>
        <end position="24"/>
    </location>
</feature>
<dbReference type="GO" id="GO:0005634">
    <property type="term" value="C:nucleus"/>
    <property type="evidence" value="ECO:0007669"/>
    <property type="project" value="UniProtKB-SubCell"/>
</dbReference>
<evidence type="ECO:0000256" key="9">
    <source>
        <dbReference type="ARBA" id="ARBA00022691"/>
    </source>
</evidence>
<dbReference type="PANTHER" id="PTHR22884">
    <property type="entry name" value="SET DOMAIN PROTEINS"/>
    <property type="match status" value="1"/>
</dbReference>
<dbReference type="InterPro" id="IPR025788">
    <property type="entry name" value="Set2_fungi"/>
</dbReference>
<feature type="compositionally biased region" description="Polar residues" evidence="16">
    <location>
        <begin position="33"/>
        <end position="58"/>
    </location>
</feature>
<dbReference type="PROSITE" id="PS50868">
    <property type="entry name" value="POST_SET"/>
    <property type="match status" value="1"/>
</dbReference>
<dbReference type="SMART" id="SM00317">
    <property type="entry name" value="SET"/>
    <property type="match status" value="1"/>
</dbReference>
<name>A0A8H7XMT3_PSICU</name>
<sequence length="947" mass="105890">MTDLYPMLKREGSQSPTSKPSLSHLNGHDLSGSLRTKNESLAATPLSSPAISAPTTMEVNVKSEHDLTHDVASPSQSPTLVADPTPQNFKASRSPSPLPSTTDAASPKSVSPPLTAPPKSGKKAPAAPIQLIGDLPIAREEAVRTFNEIFDNNYQYKTLGRSREALESMICDCTYEHGVDDVDDACGAYSDCINRLTQVECLEEDCRCRSYCQNQRFQRKEYANIEIVLTEKKGYGLRAEEKLPKDTFIYEYVGDVVNPVSFKKRMREYAEEGIRHFYFMMLQKDEFIDATKSGGIGRFANHSCNPNCYVAKWTVGEHVRMGIFAKRDIERHEELTFNYNVDRYGHQAQECFCGEPMCVGYIGGKTQTDSDIVTMDDLYLDALGITDEQDLIELKGTKKKKGKKIDDPDFMPTLKPVTEKEVPKVVQAIRQTTSRKVLSKLLSRIKACFSMTEDQAALRQIMRLRGYSLMTNVLEDHSEDMELITLALECMKTWPLVNRNKVQDSKVHVPVEACAALENEVVKTLAQAPSIRYDLLIPAKRTPAPDLSPSNVEKKEKKKTDYVIYKKLLEPVVEPKPAPVRKRFDAPDWRLAPPEKKPRLPTAEDLALEEAIKQRQIERNKQYILELKAKNDSIKAIIASAAEEKAAAEAALVAAAAEEKAKAEAAAEKAARRKERAERKVSMTAEDKEAMKEKRLMKLVGAVVVKCMSKHSKSFDRDSFKKHAKDLTQIISEKEKKSSSYKENKLDALSDEKVVKIKKFAKEYIHKIIRKLEKQNKPHSSSTSTAHDTPSTSTHTPNSHDGDRHSFAVPVSVEEAMEMDIDSEDDEDMEVAEGARSREHSGPMTPPGPPPTWADEEDDDDSHHPLAGRRGPMTPPGRPSYLDEEGERDESLSARISSRRKAVSPPGRSASSWALDEDVSMADARYPGSITMDPRRHLPPPTTTSRS</sequence>
<reference evidence="20" key="1">
    <citation type="submission" date="2021-02" db="EMBL/GenBank/DDBJ databases">
        <title>Psilocybe cubensis genome.</title>
        <authorList>
            <person name="Mckernan K.J."/>
            <person name="Crawford S."/>
            <person name="Trippe A."/>
            <person name="Kane L.T."/>
            <person name="Mclaughlin S."/>
        </authorList>
    </citation>
    <scope>NUCLEOTIDE SEQUENCE [LARGE SCALE GENOMIC DNA]</scope>
    <source>
        <strain evidence="20">MGC-MH-2018</strain>
    </source>
</reference>
<dbReference type="InterPro" id="IPR038190">
    <property type="entry name" value="SRI_sf"/>
</dbReference>
<dbReference type="PROSITE" id="PS51215">
    <property type="entry name" value="AWS"/>
    <property type="match status" value="1"/>
</dbReference>
<dbReference type="InterPro" id="IPR006560">
    <property type="entry name" value="AWS_dom"/>
</dbReference>
<evidence type="ECO:0000256" key="2">
    <source>
        <dbReference type="ARBA" id="ARBA00004286"/>
    </source>
</evidence>
<dbReference type="InterPro" id="IPR044437">
    <property type="entry name" value="SETD2/Set2_SET"/>
</dbReference>
<dbReference type="InterPro" id="IPR013257">
    <property type="entry name" value="SRI"/>
</dbReference>
<evidence type="ECO:0000256" key="1">
    <source>
        <dbReference type="ARBA" id="ARBA00004123"/>
    </source>
</evidence>
<evidence type="ECO:0000256" key="12">
    <source>
        <dbReference type="ARBA" id="ARBA00023242"/>
    </source>
</evidence>
<feature type="compositionally biased region" description="Low complexity" evidence="16">
    <location>
        <begin position="778"/>
        <end position="797"/>
    </location>
</feature>
<dbReference type="Pfam" id="PF08236">
    <property type="entry name" value="SRI"/>
    <property type="match status" value="1"/>
</dbReference>
<comment type="catalytic activity">
    <reaction evidence="14">
        <text>L-lysyl(36)-[histone H3] + 3 S-adenosyl-L-methionine = N(6),N(6),N(6)-trimethyl-L-lysyl(36)-[histone H3] + 3 S-adenosyl-L-homocysteine + 3 H(+)</text>
        <dbReference type="Rhea" id="RHEA:60324"/>
        <dbReference type="Rhea" id="RHEA-COMP:9785"/>
        <dbReference type="Rhea" id="RHEA-COMP:15536"/>
        <dbReference type="ChEBI" id="CHEBI:15378"/>
        <dbReference type="ChEBI" id="CHEBI:29969"/>
        <dbReference type="ChEBI" id="CHEBI:57856"/>
        <dbReference type="ChEBI" id="CHEBI:59789"/>
        <dbReference type="ChEBI" id="CHEBI:61961"/>
        <dbReference type="EC" id="2.1.1.359"/>
    </reaction>
</comment>
<evidence type="ECO:0000256" key="6">
    <source>
        <dbReference type="ARBA" id="ARBA00022491"/>
    </source>
</evidence>
<keyword evidence="7" id="KW-0489">Methyltransferase</keyword>
<proteinExistence type="predicted"/>
<keyword evidence="8" id="KW-0808">Transferase</keyword>
<evidence type="ECO:0000256" key="5">
    <source>
        <dbReference type="ARBA" id="ARBA00022454"/>
    </source>
</evidence>
<evidence type="ECO:0000256" key="14">
    <source>
        <dbReference type="ARBA" id="ARBA00047545"/>
    </source>
</evidence>
<feature type="domain" description="SET" evidence="17">
    <location>
        <begin position="223"/>
        <end position="340"/>
    </location>
</feature>
<accession>A0A8H7XMT3</accession>
<comment type="subcellular location">
    <subcellularLocation>
        <location evidence="2">Chromosome</location>
    </subcellularLocation>
    <subcellularLocation>
        <location evidence="1">Nucleus</location>
    </subcellularLocation>
</comment>
<dbReference type="Gene3D" id="2.170.270.10">
    <property type="entry name" value="SET domain"/>
    <property type="match status" value="1"/>
</dbReference>
<keyword evidence="6" id="KW-0678">Repressor</keyword>
<protein>
    <recommendedName>
        <fullName evidence="4">Histone-lysine N-methyltransferase, H3 lysine-36 specific</fullName>
        <ecNumber evidence="3">2.1.1.359</ecNumber>
    </recommendedName>
    <alternativeName>
        <fullName evidence="13">SET domain-containing protein 2</fullName>
    </alternativeName>
</protein>
<dbReference type="SMART" id="SM00570">
    <property type="entry name" value="AWS"/>
    <property type="match status" value="1"/>
</dbReference>
<dbReference type="InterPro" id="IPR001214">
    <property type="entry name" value="SET_dom"/>
</dbReference>
<dbReference type="InterPro" id="IPR046341">
    <property type="entry name" value="SET_dom_sf"/>
</dbReference>
<keyword evidence="5" id="KW-0158">Chromosome</keyword>
<dbReference type="Pfam" id="PF00856">
    <property type="entry name" value="SET"/>
    <property type="match status" value="1"/>
</dbReference>
<dbReference type="GO" id="GO:0005694">
    <property type="term" value="C:chromosome"/>
    <property type="evidence" value="ECO:0007669"/>
    <property type="project" value="UniProtKB-SubCell"/>
</dbReference>
<evidence type="ECO:0000313" key="20">
    <source>
        <dbReference type="EMBL" id="KAG5163482.1"/>
    </source>
</evidence>
<feature type="domain" description="Post-SET" evidence="18">
    <location>
        <begin position="347"/>
        <end position="363"/>
    </location>
</feature>
<evidence type="ECO:0000259" key="18">
    <source>
        <dbReference type="PROSITE" id="PS50868"/>
    </source>
</evidence>
<dbReference type="PROSITE" id="PS50280">
    <property type="entry name" value="SET"/>
    <property type="match status" value="1"/>
</dbReference>
<dbReference type="Gene3D" id="1.10.1740.100">
    <property type="entry name" value="Set2, Rpb1 interacting domain"/>
    <property type="match status" value="1"/>
</dbReference>
<evidence type="ECO:0000256" key="8">
    <source>
        <dbReference type="ARBA" id="ARBA00022679"/>
    </source>
</evidence>
<feature type="domain" description="AWS" evidence="19">
    <location>
        <begin position="166"/>
        <end position="221"/>
    </location>
</feature>
<dbReference type="GO" id="GO:0032259">
    <property type="term" value="P:methylation"/>
    <property type="evidence" value="ECO:0007669"/>
    <property type="project" value="UniProtKB-KW"/>
</dbReference>
<keyword evidence="15" id="KW-0175">Coiled coil</keyword>
<feature type="compositionally biased region" description="Low complexity" evidence="16">
    <location>
        <begin position="117"/>
        <end position="127"/>
    </location>
</feature>
<dbReference type="CDD" id="cd19172">
    <property type="entry name" value="SET_SETD2"/>
    <property type="match status" value="1"/>
</dbReference>
<evidence type="ECO:0000259" key="19">
    <source>
        <dbReference type="PROSITE" id="PS51215"/>
    </source>
</evidence>
<comment type="caution">
    <text evidence="20">The sequence shown here is derived from an EMBL/GenBank/DDBJ whole genome shotgun (WGS) entry which is preliminary data.</text>
</comment>
<dbReference type="Pfam" id="PF17907">
    <property type="entry name" value="AWS"/>
    <property type="match status" value="1"/>
</dbReference>
<dbReference type="InterPro" id="IPR050777">
    <property type="entry name" value="SET2_Histone-Lys_MeTrsfase"/>
</dbReference>
<dbReference type="GO" id="GO:0140955">
    <property type="term" value="F:histone H3K36 trimethyltransferase activity"/>
    <property type="evidence" value="ECO:0007669"/>
    <property type="project" value="UniProtKB-EC"/>
</dbReference>
<feature type="compositionally biased region" description="Polar residues" evidence="16">
    <location>
        <begin position="73"/>
        <end position="104"/>
    </location>
</feature>
<feature type="region of interest" description="Disordered" evidence="16">
    <location>
        <begin position="1"/>
        <end position="127"/>
    </location>
</feature>
<dbReference type="EMBL" id="JAFIQS010000015">
    <property type="protein sequence ID" value="KAG5163482.1"/>
    <property type="molecule type" value="Genomic_DNA"/>
</dbReference>